<evidence type="ECO:0000313" key="1">
    <source>
        <dbReference type="EMBL" id="JAD44027.1"/>
    </source>
</evidence>
<dbReference type="AlphaFoldDB" id="A0A0A9AAF1"/>
<organism evidence="1">
    <name type="scientific">Arundo donax</name>
    <name type="common">Giant reed</name>
    <name type="synonym">Donax arundinaceus</name>
    <dbReference type="NCBI Taxonomy" id="35708"/>
    <lineage>
        <taxon>Eukaryota</taxon>
        <taxon>Viridiplantae</taxon>
        <taxon>Streptophyta</taxon>
        <taxon>Embryophyta</taxon>
        <taxon>Tracheophyta</taxon>
        <taxon>Spermatophyta</taxon>
        <taxon>Magnoliopsida</taxon>
        <taxon>Liliopsida</taxon>
        <taxon>Poales</taxon>
        <taxon>Poaceae</taxon>
        <taxon>PACMAD clade</taxon>
        <taxon>Arundinoideae</taxon>
        <taxon>Arundineae</taxon>
        <taxon>Arundo</taxon>
    </lineage>
</organism>
<proteinExistence type="predicted"/>
<sequence>MDWLSQYKIINQNQSAP</sequence>
<name>A0A0A9AAF1_ARUDO</name>
<protein>
    <submittedName>
        <fullName evidence="1">Uncharacterized protein</fullName>
    </submittedName>
</protein>
<reference evidence="1" key="2">
    <citation type="journal article" date="2015" name="Data Brief">
        <title>Shoot transcriptome of the giant reed, Arundo donax.</title>
        <authorList>
            <person name="Barrero R.A."/>
            <person name="Guerrero F.D."/>
            <person name="Moolhuijzen P."/>
            <person name="Goolsby J.A."/>
            <person name="Tidwell J."/>
            <person name="Bellgard S.E."/>
            <person name="Bellgard M.I."/>
        </authorList>
    </citation>
    <scope>NUCLEOTIDE SEQUENCE</scope>
    <source>
        <tissue evidence="1">Shoot tissue taken approximately 20 cm above the soil surface</tissue>
    </source>
</reference>
<reference evidence="1" key="1">
    <citation type="submission" date="2014-09" db="EMBL/GenBank/DDBJ databases">
        <authorList>
            <person name="Magalhaes I.L.F."/>
            <person name="Oliveira U."/>
            <person name="Santos F.R."/>
            <person name="Vidigal T.H.D.A."/>
            <person name="Brescovit A.D."/>
            <person name="Santos A.J."/>
        </authorList>
    </citation>
    <scope>NUCLEOTIDE SEQUENCE</scope>
    <source>
        <tissue evidence="1">Shoot tissue taken approximately 20 cm above the soil surface</tissue>
    </source>
</reference>
<accession>A0A0A9AAF1</accession>
<dbReference type="EMBL" id="GBRH01253868">
    <property type="protein sequence ID" value="JAD44027.1"/>
    <property type="molecule type" value="Transcribed_RNA"/>
</dbReference>